<protein>
    <recommendedName>
        <fullName evidence="4">IC domain protein, HAD ATPase, P-type family</fullName>
    </recommendedName>
</protein>
<dbReference type="GO" id="GO:0005388">
    <property type="term" value="F:P-type calcium transporter activity"/>
    <property type="evidence" value="ECO:0007669"/>
    <property type="project" value="TreeGrafter"/>
</dbReference>
<proteinExistence type="predicted"/>
<keyword evidence="3" id="KW-1185">Reference proteome</keyword>
<dbReference type="InterPro" id="IPR036412">
    <property type="entry name" value="HAD-like_sf"/>
</dbReference>
<dbReference type="AlphaFoldDB" id="A0A2G9TUH7"/>
<dbReference type="Gene3D" id="3.40.50.1000">
    <property type="entry name" value="HAD superfamily/HAD-like"/>
    <property type="match status" value="1"/>
</dbReference>
<dbReference type="EMBL" id="KZ353221">
    <property type="protein sequence ID" value="PIO61663.1"/>
    <property type="molecule type" value="Genomic_DNA"/>
</dbReference>
<dbReference type="OrthoDB" id="116380at2759"/>
<evidence type="ECO:0000313" key="3">
    <source>
        <dbReference type="Proteomes" id="UP000230423"/>
    </source>
</evidence>
<dbReference type="InterPro" id="IPR023214">
    <property type="entry name" value="HAD_sf"/>
</dbReference>
<sequence>MKEIMATVISQMANNGLRTICVAYKDYIRKEARQADQTEVEFENDSDIDWNNEQEISSNFVGVAICGIQDPVRPEVPLAIEKCKKAGITVRMVTGDNINTA</sequence>
<feature type="non-terminal residue" evidence="2">
    <location>
        <position position="101"/>
    </location>
</feature>
<dbReference type="GO" id="GO:0000166">
    <property type="term" value="F:nucleotide binding"/>
    <property type="evidence" value="ECO:0007669"/>
    <property type="project" value="InterPro"/>
</dbReference>
<accession>A0A2G9TUH7</accession>
<dbReference type="InterPro" id="IPR023299">
    <property type="entry name" value="ATPase_P-typ_cyto_dom_N"/>
</dbReference>
<organism evidence="2 3">
    <name type="scientific">Teladorsagia circumcincta</name>
    <name type="common">Brown stomach worm</name>
    <name type="synonym">Ostertagia circumcincta</name>
    <dbReference type="NCBI Taxonomy" id="45464"/>
    <lineage>
        <taxon>Eukaryota</taxon>
        <taxon>Metazoa</taxon>
        <taxon>Ecdysozoa</taxon>
        <taxon>Nematoda</taxon>
        <taxon>Chromadorea</taxon>
        <taxon>Rhabditida</taxon>
        <taxon>Rhabditina</taxon>
        <taxon>Rhabditomorpha</taxon>
        <taxon>Strongyloidea</taxon>
        <taxon>Trichostrongylidae</taxon>
        <taxon>Teladorsagia</taxon>
    </lineage>
</organism>
<evidence type="ECO:0000256" key="1">
    <source>
        <dbReference type="ARBA" id="ARBA00022842"/>
    </source>
</evidence>
<dbReference type="GO" id="GO:0005886">
    <property type="term" value="C:plasma membrane"/>
    <property type="evidence" value="ECO:0007669"/>
    <property type="project" value="TreeGrafter"/>
</dbReference>
<dbReference type="GO" id="GO:0051480">
    <property type="term" value="P:regulation of cytosolic calcium ion concentration"/>
    <property type="evidence" value="ECO:0007669"/>
    <property type="project" value="TreeGrafter"/>
</dbReference>
<gene>
    <name evidence="2" type="ORF">TELCIR_16805</name>
</gene>
<evidence type="ECO:0008006" key="4">
    <source>
        <dbReference type="Google" id="ProtNLM"/>
    </source>
</evidence>
<evidence type="ECO:0000313" key="2">
    <source>
        <dbReference type="EMBL" id="PIO61663.1"/>
    </source>
</evidence>
<dbReference type="Gene3D" id="3.40.1110.10">
    <property type="entry name" value="Calcium-transporting ATPase, cytoplasmic domain N"/>
    <property type="match status" value="1"/>
</dbReference>
<name>A0A2G9TUH7_TELCI</name>
<dbReference type="PANTHER" id="PTHR24093:SF253">
    <property type="entry name" value="PLASMA MEMBRANE CALCIUM-TRANSPORTING ATPASE MCA-1"/>
    <property type="match status" value="1"/>
</dbReference>
<dbReference type="Proteomes" id="UP000230423">
    <property type="component" value="Unassembled WGS sequence"/>
</dbReference>
<dbReference type="Pfam" id="PF13246">
    <property type="entry name" value="Cation_ATPase"/>
    <property type="match status" value="1"/>
</dbReference>
<reference evidence="2 3" key="1">
    <citation type="submission" date="2015-09" db="EMBL/GenBank/DDBJ databases">
        <title>Draft genome of the parasitic nematode Teladorsagia circumcincta isolate WARC Sus (inbred).</title>
        <authorList>
            <person name="Mitreva M."/>
        </authorList>
    </citation>
    <scope>NUCLEOTIDE SEQUENCE [LARGE SCALE GENOMIC DNA]</scope>
    <source>
        <strain evidence="2 3">S</strain>
    </source>
</reference>
<dbReference type="PANTHER" id="PTHR24093">
    <property type="entry name" value="CATION TRANSPORTING ATPASE"/>
    <property type="match status" value="1"/>
</dbReference>
<dbReference type="SUPFAM" id="SSF56784">
    <property type="entry name" value="HAD-like"/>
    <property type="match status" value="1"/>
</dbReference>
<keyword evidence="1" id="KW-0460">Magnesium</keyword>